<feature type="transmembrane region" description="Helical" evidence="1">
    <location>
        <begin position="6"/>
        <end position="22"/>
    </location>
</feature>
<dbReference type="InterPro" id="IPR007395">
    <property type="entry name" value="Zn_peptidase_2"/>
</dbReference>
<dbReference type="GO" id="GO:0006508">
    <property type="term" value="P:proteolysis"/>
    <property type="evidence" value="ECO:0007669"/>
    <property type="project" value="UniProtKB-KW"/>
</dbReference>
<dbReference type="Pfam" id="PF04298">
    <property type="entry name" value="Zn_peptidase_2"/>
    <property type="match status" value="1"/>
</dbReference>
<feature type="transmembrane region" description="Helical" evidence="1">
    <location>
        <begin position="144"/>
        <end position="165"/>
    </location>
</feature>
<keyword evidence="1" id="KW-0812">Transmembrane</keyword>
<feature type="transmembrane region" description="Helical" evidence="1">
    <location>
        <begin position="177"/>
        <end position="195"/>
    </location>
</feature>
<dbReference type="PANTHER" id="PTHR36434">
    <property type="entry name" value="MEMBRANE PROTEASE YUGP-RELATED"/>
    <property type="match status" value="1"/>
</dbReference>
<dbReference type="AlphaFoldDB" id="A0A0Q9YDH0"/>
<dbReference type="EMBL" id="LGPB01000043">
    <property type="protein sequence ID" value="KRG15938.1"/>
    <property type="molecule type" value="Genomic_DNA"/>
</dbReference>
<name>A0A0Q9YDH0_9BACI</name>
<dbReference type="PANTHER" id="PTHR36434:SF1">
    <property type="entry name" value="MEMBRANE PROTEASE YUGP-RELATED"/>
    <property type="match status" value="1"/>
</dbReference>
<keyword evidence="2" id="KW-0378">Hydrolase</keyword>
<feature type="transmembrane region" description="Helical" evidence="1">
    <location>
        <begin position="207"/>
        <end position="230"/>
    </location>
</feature>
<keyword evidence="1" id="KW-1133">Transmembrane helix</keyword>
<keyword evidence="1" id="KW-0472">Membrane</keyword>
<evidence type="ECO:0000313" key="3">
    <source>
        <dbReference type="Proteomes" id="UP000053881"/>
    </source>
</evidence>
<reference evidence="2 3" key="1">
    <citation type="submission" date="2015-06" db="EMBL/GenBank/DDBJ databases">
        <title>Genome sequencing project of Bacillus galactosidilyticus PL133.</title>
        <authorList>
            <person name="Gaiero J."/>
            <person name="Nicol R."/>
            <person name="Habash M."/>
        </authorList>
    </citation>
    <scope>NUCLEOTIDE SEQUENCE [LARGE SCALE GENOMIC DNA]</scope>
    <source>
        <strain evidence="2 3">PL133</strain>
    </source>
</reference>
<comment type="caution">
    <text evidence="2">The sequence shown here is derived from an EMBL/GenBank/DDBJ whole genome shotgun (WGS) entry which is preliminary data.</text>
</comment>
<accession>A0A0Q9YDH0</accession>
<feature type="transmembrane region" description="Helical" evidence="1">
    <location>
        <begin position="116"/>
        <end position="138"/>
    </location>
</feature>
<protein>
    <submittedName>
        <fullName evidence="2">Zn-dependent protease</fullName>
    </submittedName>
</protein>
<organism evidence="2 3">
    <name type="scientific">Lederbergia galactosidilytica</name>
    <dbReference type="NCBI Taxonomy" id="217031"/>
    <lineage>
        <taxon>Bacteria</taxon>
        <taxon>Bacillati</taxon>
        <taxon>Bacillota</taxon>
        <taxon>Bacilli</taxon>
        <taxon>Bacillales</taxon>
        <taxon>Bacillaceae</taxon>
        <taxon>Lederbergia</taxon>
    </lineage>
</organism>
<dbReference type="PATRIC" id="fig|217031.4.peg.1674"/>
<gene>
    <name evidence="2" type="ORF">ACA29_04965</name>
</gene>
<sequence length="236" mass="25547">MGAYLIYLLIIILIPLWAQMKVKSTYSRYTKIPTSAGMSGAEVARRILDANGLSNVAVVETKGVLSDHYNPMTKTVHLSTENYRKHSVAGAAVAAHEVGHAIQDKEGYAALRFRHALVPLANISSNMAWFFILAGIFFTALHQLMLVGIILMAVGVLFQIVTLPVEFNASSRAMNQIVTLGLISNGIVTLGLISNGEERDARKVLNAAAMTYVAAAAVAVLELVRMILIYTSSSRD</sequence>
<dbReference type="GO" id="GO:0008233">
    <property type="term" value="F:peptidase activity"/>
    <property type="evidence" value="ECO:0007669"/>
    <property type="project" value="UniProtKB-KW"/>
</dbReference>
<evidence type="ECO:0000256" key="1">
    <source>
        <dbReference type="SAM" id="Phobius"/>
    </source>
</evidence>
<proteinExistence type="predicted"/>
<evidence type="ECO:0000313" key="2">
    <source>
        <dbReference type="EMBL" id="KRG15938.1"/>
    </source>
</evidence>
<keyword evidence="2" id="KW-0645">Protease</keyword>
<dbReference type="Proteomes" id="UP000053881">
    <property type="component" value="Unassembled WGS sequence"/>
</dbReference>